<evidence type="ECO:0000259" key="2">
    <source>
        <dbReference type="Pfam" id="PF20584"/>
    </source>
</evidence>
<feature type="domain" description="DUF6787" evidence="2">
    <location>
        <begin position="18"/>
        <end position="99"/>
    </location>
</feature>
<feature type="transmembrane region" description="Helical" evidence="1">
    <location>
        <begin position="12"/>
        <end position="34"/>
    </location>
</feature>
<dbReference type="Proteomes" id="UP000184225">
    <property type="component" value="Unassembled WGS sequence"/>
</dbReference>
<organism evidence="3 4">
    <name type="scientific">Mesonia phycicola</name>
    <dbReference type="NCBI Taxonomy" id="579105"/>
    <lineage>
        <taxon>Bacteria</taxon>
        <taxon>Pseudomonadati</taxon>
        <taxon>Bacteroidota</taxon>
        <taxon>Flavobacteriia</taxon>
        <taxon>Flavobacteriales</taxon>
        <taxon>Flavobacteriaceae</taxon>
        <taxon>Mesonia</taxon>
    </lineage>
</organism>
<accession>A0A1M6BTU7</accession>
<dbReference type="Pfam" id="PF20584">
    <property type="entry name" value="DUF6787"/>
    <property type="match status" value="1"/>
</dbReference>
<feature type="transmembrane region" description="Helical" evidence="1">
    <location>
        <begin position="63"/>
        <end position="88"/>
    </location>
</feature>
<evidence type="ECO:0000256" key="1">
    <source>
        <dbReference type="SAM" id="Phobius"/>
    </source>
</evidence>
<dbReference type="OrthoDB" id="1151370at2"/>
<keyword evidence="1" id="KW-0472">Membrane</keyword>
<name>A0A1M6BTU7_9FLAO</name>
<dbReference type="AlphaFoldDB" id="A0A1M6BTU7"/>
<keyword evidence="1" id="KW-0812">Transmembrane</keyword>
<keyword evidence="4" id="KW-1185">Reference proteome</keyword>
<sequence>MQKLKEKWNVTSNFQLVIIFIVFAITGSTSVYVAKPFLEYINLDRTHFGEGFLGGFGYYTLRILLIFPFYQVLLVVIGSIFGQFKFFWNFEKKMLNRLSGGLLFSSVKKNP</sequence>
<evidence type="ECO:0000313" key="3">
    <source>
        <dbReference type="EMBL" id="SHI52150.1"/>
    </source>
</evidence>
<reference evidence="3 4" key="1">
    <citation type="submission" date="2016-11" db="EMBL/GenBank/DDBJ databases">
        <authorList>
            <person name="Jaros S."/>
            <person name="Januszkiewicz K."/>
            <person name="Wedrychowicz H."/>
        </authorList>
    </citation>
    <scope>NUCLEOTIDE SEQUENCE [LARGE SCALE GENOMIC DNA]</scope>
    <source>
        <strain evidence="3 4">DSM 21425</strain>
    </source>
</reference>
<proteinExistence type="predicted"/>
<dbReference type="EMBL" id="FQYY01000002">
    <property type="protein sequence ID" value="SHI52150.1"/>
    <property type="molecule type" value="Genomic_DNA"/>
</dbReference>
<dbReference type="InterPro" id="IPR046714">
    <property type="entry name" value="DUF6787"/>
</dbReference>
<dbReference type="STRING" id="579105.SAMN04488096_102217"/>
<dbReference type="RefSeq" id="WP_073148420.1">
    <property type="nucleotide sequence ID" value="NZ_FQYY01000002.1"/>
</dbReference>
<gene>
    <name evidence="3" type="ORF">SAMN04488096_102217</name>
</gene>
<keyword evidence="1" id="KW-1133">Transmembrane helix</keyword>
<evidence type="ECO:0000313" key="4">
    <source>
        <dbReference type="Proteomes" id="UP000184225"/>
    </source>
</evidence>
<protein>
    <recommendedName>
        <fullName evidence="2">DUF6787 domain-containing protein</fullName>
    </recommendedName>
</protein>